<feature type="compositionally biased region" description="Polar residues" evidence="2">
    <location>
        <begin position="52"/>
        <end position="61"/>
    </location>
</feature>
<accession>A0AAD5SG75</accession>
<feature type="compositionally biased region" description="Polar residues" evidence="2">
    <location>
        <begin position="1031"/>
        <end position="1040"/>
    </location>
</feature>
<feature type="compositionally biased region" description="Low complexity" evidence="2">
    <location>
        <begin position="826"/>
        <end position="843"/>
    </location>
</feature>
<feature type="compositionally biased region" description="Polar residues" evidence="2">
    <location>
        <begin position="844"/>
        <end position="861"/>
    </location>
</feature>
<dbReference type="AlphaFoldDB" id="A0AAD5SG75"/>
<protein>
    <submittedName>
        <fullName evidence="3">Uncharacterized protein</fullName>
    </submittedName>
</protein>
<gene>
    <name evidence="3" type="ORF">HK097_002910</name>
</gene>
<evidence type="ECO:0000256" key="1">
    <source>
        <dbReference type="SAM" id="Coils"/>
    </source>
</evidence>
<keyword evidence="4" id="KW-1185">Reference proteome</keyword>
<feature type="compositionally biased region" description="Low complexity" evidence="2">
    <location>
        <begin position="1041"/>
        <end position="1055"/>
    </location>
</feature>
<feature type="coiled-coil region" evidence="1">
    <location>
        <begin position="476"/>
        <end position="534"/>
    </location>
</feature>
<reference evidence="3" key="1">
    <citation type="submission" date="2020-05" db="EMBL/GenBank/DDBJ databases">
        <title>Phylogenomic resolution of chytrid fungi.</title>
        <authorList>
            <person name="Stajich J.E."/>
            <person name="Amses K."/>
            <person name="Simmons R."/>
            <person name="Seto K."/>
            <person name="Myers J."/>
            <person name="Bonds A."/>
            <person name="Quandt C.A."/>
            <person name="Barry K."/>
            <person name="Liu P."/>
            <person name="Grigoriev I."/>
            <person name="Longcore J.E."/>
            <person name="James T.Y."/>
        </authorList>
    </citation>
    <scope>NUCLEOTIDE SEQUENCE</scope>
    <source>
        <strain evidence="3">JEL0318</strain>
    </source>
</reference>
<feature type="region of interest" description="Disordered" evidence="2">
    <location>
        <begin position="1027"/>
        <end position="1055"/>
    </location>
</feature>
<feature type="compositionally biased region" description="Basic and acidic residues" evidence="2">
    <location>
        <begin position="25"/>
        <end position="51"/>
    </location>
</feature>
<feature type="compositionally biased region" description="Acidic residues" evidence="2">
    <location>
        <begin position="105"/>
        <end position="114"/>
    </location>
</feature>
<evidence type="ECO:0000313" key="3">
    <source>
        <dbReference type="EMBL" id="KAJ3053989.1"/>
    </source>
</evidence>
<comment type="caution">
    <text evidence="3">The sequence shown here is derived from an EMBL/GenBank/DDBJ whole genome shotgun (WGS) entry which is preliminary data.</text>
</comment>
<feature type="compositionally biased region" description="Basic and acidic residues" evidence="2">
    <location>
        <begin position="88"/>
        <end position="104"/>
    </location>
</feature>
<evidence type="ECO:0000313" key="4">
    <source>
        <dbReference type="Proteomes" id="UP001212841"/>
    </source>
</evidence>
<organism evidence="3 4">
    <name type="scientific">Rhizophlyctis rosea</name>
    <dbReference type="NCBI Taxonomy" id="64517"/>
    <lineage>
        <taxon>Eukaryota</taxon>
        <taxon>Fungi</taxon>
        <taxon>Fungi incertae sedis</taxon>
        <taxon>Chytridiomycota</taxon>
        <taxon>Chytridiomycota incertae sedis</taxon>
        <taxon>Chytridiomycetes</taxon>
        <taxon>Rhizophlyctidales</taxon>
        <taxon>Rhizophlyctidaceae</taxon>
        <taxon>Rhizophlyctis</taxon>
    </lineage>
</organism>
<feature type="compositionally biased region" description="Pro residues" evidence="2">
    <location>
        <begin position="880"/>
        <end position="892"/>
    </location>
</feature>
<proteinExistence type="predicted"/>
<name>A0AAD5SG75_9FUNG</name>
<feature type="compositionally biased region" description="Polar residues" evidence="2">
    <location>
        <begin position="117"/>
        <end position="145"/>
    </location>
</feature>
<feature type="coiled-coil region" evidence="1">
    <location>
        <begin position="414"/>
        <end position="448"/>
    </location>
</feature>
<feature type="compositionally biased region" description="Polar residues" evidence="2">
    <location>
        <begin position="900"/>
        <end position="909"/>
    </location>
</feature>
<feature type="region of interest" description="Disordered" evidence="2">
    <location>
        <begin position="815"/>
        <end position="909"/>
    </location>
</feature>
<sequence length="1055" mass="113707">MISGQQQDTSENTPGANTPQLSPPEDWKNDSQIHGQWEKQSDDQEIREHGATETSSPTTAMPTDDDRKEDTTLPDMDWAASSAALWMDAKERHDKRNEQERTEDWEGEQPEDLPLETPQSSAESTSSMNTAQSWQPFGTSEQKTFSVPFGPKSEGEEIQGLGHGLNPDAPEFAPTFDTDSSRLGLQLPHHDTQQRNAGTAASFPEQTVGWRGGPEQSRGRQTVPGGSLPAIDTTDPNLAAYMLHYGGETEAIGRKHLRRTGSEPSIAPRITNLPGEPVAQAGWPETASSRPQYGIGVNAPLQRVQQPITPGPSPRRRPSIPREQTGSESIAGEGLVVRTRALLEHQMRANLAFAESIAQEYGRELAVRVEAQRRAFVAEEGRRTQLLEMTLRRKVAEAEENIRRQFEDRDMTRVRVLEARNAELERVADDLQRTIDAQQMQMEEKEGSMDPLRLQQQYQQRAASYDWRTKELVTQIEHLRREIELRDQTIKRAQQELTRMQESNGSAEGLARAYQEEREKRLRLEQKVGGLTERTVVLEERLRDANGSDDLRKYAADLSHLAGKTPDQLRMIVIALDRERTALTHDNISMQRKMADMGADLNGKTDEANSLREQIQRRGSDGPNGRWLQGLQAEIQQLEDATRSPGSGTPGHQDRVVNVLRELEKQQSRLTNLLPEPPAWSAFDGNTDALLGGELEGGSTSGKKEKEWESSIFPQGAPITPGTPGSVASSLRGEGYFGSLASNPTVGSGRVRTKSGGGDAGGFSIDGPRIAGIVPLKDPAPGPKEDATEPAQMSFYDRFMSGSFLPAHEMKLGEAQGGVGGRESSDNSGSNNNNNNNNTSSDTFANQSDNRPFPASSSIPTTPHPSWFGSPRELKLTAFGPPPMTIPLPGPAAEPRSVGGTVTPSQQPAASPYGAVVGAGGINPQPFALAMGRNAFRPQLPEGRAQIGGGNAVGGVGVIGAGMRHGQGQGDVGADSGGVTIGLGSLGIGMPGGVGIAGGGGYGQPGGGMATHLGQGGMNVGQPGLGMMQGQAPQRQQEQSFPPRFAPFAKPAGRG</sequence>
<feature type="region of interest" description="Disordered" evidence="2">
    <location>
        <begin position="260"/>
        <end position="331"/>
    </location>
</feature>
<feature type="region of interest" description="Disordered" evidence="2">
    <location>
        <begin position="675"/>
        <end position="788"/>
    </location>
</feature>
<feature type="region of interest" description="Disordered" evidence="2">
    <location>
        <begin position="1"/>
        <end position="233"/>
    </location>
</feature>
<dbReference type="EMBL" id="JADGJD010000166">
    <property type="protein sequence ID" value="KAJ3053989.1"/>
    <property type="molecule type" value="Genomic_DNA"/>
</dbReference>
<dbReference type="Proteomes" id="UP001212841">
    <property type="component" value="Unassembled WGS sequence"/>
</dbReference>
<feature type="compositionally biased region" description="Polar residues" evidence="2">
    <location>
        <begin position="1"/>
        <end position="20"/>
    </location>
</feature>
<keyword evidence="1" id="KW-0175">Coiled coil</keyword>
<evidence type="ECO:0000256" key="2">
    <source>
        <dbReference type="SAM" id="MobiDB-lite"/>
    </source>
</evidence>